<dbReference type="AlphaFoldDB" id="A0A6N8J9G0"/>
<evidence type="ECO:0008006" key="3">
    <source>
        <dbReference type="Google" id="ProtNLM"/>
    </source>
</evidence>
<organism evidence="1 2">
    <name type="scientific">Chitinophaga oryziterrae</name>
    <dbReference type="NCBI Taxonomy" id="1031224"/>
    <lineage>
        <taxon>Bacteria</taxon>
        <taxon>Pseudomonadati</taxon>
        <taxon>Bacteroidota</taxon>
        <taxon>Chitinophagia</taxon>
        <taxon>Chitinophagales</taxon>
        <taxon>Chitinophagaceae</taxon>
        <taxon>Chitinophaga</taxon>
    </lineage>
</organism>
<sequence length="315" mass="35984">MTFLLLHYWYMQILSLLMNRDVWKQQPLFTINILKMSLENIREIKEGDLKEIFDALEEAFVALEIDFYLIGAIARDVWFSRANKAFRKSKDVDFAILVGSHEEYDALRAYLKKYKDFQDTKDNSFVMLTPTGIQIDILPFGGIEIDSDVKLDGVGFTSIRVNGFSEVHKAGTADVTMQTGHAFKVATLPAIVLLKLIAFDDRPEKRHKDPGDISNIIAHYFEMQSDLIYNEHNDLFITGQLDKSLEQIAGIVIGREIKKIIAENGELTQRVSNILTRHSKEEEKSVFIRQMVAETGTTVREMVVWIKAISSGLME</sequence>
<dbReference type="Gene3D" id="3.30.460.40">
    <property type="match status" value="1"/>
</dbReference>
<evidence type="ECO:0000313" key="2">
    <source>
        <dbReference type="Proteomes" id="UP000468388"/>
    </source>
</evidence>
<keyword evidence="2" id="KW-1185">Reference proteome</keyword>
<dbReference type="Pfam" id="PF08843">
    <property type="entry name" value="AbiEii"/>
    <property type="match status" value="1"/>
</dbReference>
<gene>
    <name evidence="1" type="ORF">GO495_11610</name>
</gene>
<reference evidence="1 2" key="1">
    <citation type="submission" date="2019-12" db="EMBL/GenBank/DDBJ databases">
        <title>The draft genomic sequence of strain Chitinophaga oryziterrae JCM 16595.</title>
        <authorList>
            <person name="Zhang X."/>
        </authorList>
    </citation>
    <scope>NUCLEOTIDE SEQUENCE [LARGE SCALE GENOMIC DNA]</scope>
    <source>
        <strain evidence="1 2">JCM 16595</strain>
    </source>
</reference>
<dbReference type="EMBL" id="WRXO01000002">
    <property type="protein sequence ID" value="MVT41231.1"/>
    <property type="molecule type" value="Genomic_DNA"/>
</dbReference>
<protein>
    <recommendedName>
        <fullName evidence="3">Nucleotidyltransferase</fullName>
    </recommendedName>
</protein>
<name>A0A6N8J9G0_9BACT</name>
<evidence type="ECO:0000313" key="1">
    <source>
        <dbReference type="EMBL" id="MVT41231.1"/>
    </source>
</evidence>
<dbReference type="InterPro" id="IPR014942">
    <property type="entry name" value="AbiEii"/>
</dbReference>
<accession>A0A6N8J9G0</accession>
<dbReference type="Proteomes" id="UP000468388">
    <property type="component" value="Unassembled WGS sequence"/>
</dbReference>
<comment type="caution">
    <text evidence="1">The sequence shown here is derived from an EMBL/GenBank/DDBJ whole genome shotgun (WGS) entry which is preliminary data.</text>
</comment>
<proteinExistence type="predicted"/>